<evidence type="ECO:0000313" key="2">
    <source>
        <dbReference type="RefSeq" id="XP_065666461.1"/>
    </source>
</evidence>
<dbReference type="Proteomes" id="UP001652625">
    <property type="component" value="Chromosome 11"/>
</dbReference>
<reference evidence="2" key="1">
    <citation type="submission" date="2025-08" db="UniProtKB">
        <authorList>
            <consortium name="RefSeq"/>
        </authorList>
    </citation>
    <scope>IDENTIFICATION</scope>
</reference>
<evidence type="ECO:0000313" key="1">
    <source>
        <dbReference type="Proteomes" id="UP001652625"/>
    </source>
</evidence>
<proteinExistence type="predicted"/>
<gene>
    <name evidence="2" type="primary">LOC136087499</name>
</gene>
<keyword evidence="1" id="KW-1185">Reference proteome</keyword>
<sequence length="148" mass="16426">MASIVKKWKVINRKVNALLDSSSEDERVVEQHVIDFSLLTEKSTSLGSSTVSSSFDDIYSVNSDNELLESISMSDNIFLCDNAYLTDDYYPNSSELDSNNTYCYSSDGSNEGEMSSLDKKLAHCATRNCWTRSSVNELLSILCESGCP</sequence>
<organism evidence="1 2">
    <name type="scientific">Hydra vulgaris</name>
    <name type="common">Hydra</name>
    <name type="synonym">Hydra attenuata</name>
    <dbReference type="NCBI Taxonomy" id="6087"/>
    <lineage>
        <taxon>Eukaryota</taxon>
        <taxon>Metazoa</taxon>
        <taxon>Cnidaria</taxon>
        <taxon>Hydrozoa</taxon>
        <taxon>Hydroidolina</taxon>
        <taxon>Anthoathecata</taxon>
        <taxon>Aplanulata</taxon>
        <taxon>Hydridae</taxon>
        <taxon>Hydra</taxon>
    </lineage>
</organism>
<dbReference type="GeneID" id="136087499"/>
<protein>
    <submittedName>
        <fullName evidence="2">Uncharacterized protein LOC136087499</fullName>
    </submittedName>
</protein>
<accession>A0ABM4CWZ4</accession>
<dbReference type="RefSeq" id="XP_065666461.1">
    <property type="nucleotide sequence ID" value="XM_065810389.1"/>
</dbReference>
<name>A0ABM4CWZ4_HYDVU</name>